<dbReference type="STRING" id="6832.A0A553PF14"/>
<name>A0A553PF14_TIGCA</name>
<comment type="caution">
    <text evidence="2">The sequence shown here is derived from an EMBL/GenBank/DDBJ whole genome shotgun (WGS) entry which is preliminary data.</text>
</comment>
<reference evidence="2 3" key="1">
    <citation type="journal article" date="2018" name="Nat. Ecol. Evol.">
        <title>Genomic signatures of mitonuclear coevolution across populations of Tigriopus californicus.</title>
        <authorList>
            <person name="Barreto F.S."/>
            <person name="Watson E.T."/>
            <person name="Lima T.G."/>
            <person name="Willett C.S."/>
            <person name="Edmands S."/>
            <person name="Li W."/>
            <person name="Burton R.S."/>
        </authorList>
    </citation>
    <scope>NUCLEOTIDE SEQUENCE [LARGE SCALE GENOMIC DNA]</scope>
    <source>
        <strain evidence="2 3">San Diego</strain>
    </source>
</reference>
<evidence type="ECO:0000259" key="1">
    <source>
        <dbReference type="Pfam" id="PF25536"/>
    </source>
</evidence>
<dbReference type="InterPro" id="IPR057680">
    <property type="entry name" value="DUF7920"/>
</dbReference>
<keyword evidence="3" id="KW-1185">Reference proteome</keyword>
<dbReference type="Proteomes" id="UP000318571">
    <property type="component" value="Chromosome 5"/>
</dbReference>
<protein>
    <recommendedName>
        <fullName evidence="1">DUF7920 domain-containing protein</fullName>
    </recommendedName>
</protein>
<dbReference type="EMBL" id="VCGU01000004">
    <property type="protein sequence ID" value="TRY76277.1"/>
    <property type="molecule type" value="Genomic_DNA"/>
</dbReference>
<proteinExistence type="predicted"/>
<accession>A0A553PF14</accession>
<dbReference type="PANTHER" id="PTHR38566:SF1">
    <property type="entry name" value="CHROMOSOME UNDETERMINED SCAFFOLD_18, WHOLE GENOME SHOTGUN SEQUENCE"/>
    <property type="match status" value="1"/>
</dbReference>
<gene>
    <name evidence="2" type="ORF">TCAL_10219</name>
</gene>
<dbReference type="PANTHER" id="PTHR38566">
    <property type="entry name" value="RNA_LIG_T4_1 DOMAIN-CONTAINING PROTEIN"/>
    <property type="match status" value="1"/>
</dbReference>
<organism evidence="2 3">
    <name type="scientific">Tigriopus californicus</name>
    <name type="common">Marine copepod</name>
    <dbReference type="NCBI Taxonomy" id="6832"/>
    <lineage>
        <taxon>Eukaryota</taxon>
        <taxon>Metazoa</taxon>
        <taxon>Ecdysozoa</taxon>
        <taxon>Arthropoda</taxon>
        <taxon>Crustacea</taxon>
        <taxon>Multicrustacea</taxon>
        <taxon>Hexanauplia</taxon>
        <taxon>Copepoda</taxon>
        <taxon>Harpacticoida</taxon>
        <taxon>Harpacticidae</taxon>
        <taxon>Tigriopus</taxon>
    </lineage>
</organism>
<sequence length="525" mass="60474">MDCNINFYQCYQYSCWTLNRTTKFSSERDHCVTNVIAVIANGFVSQTIPCWSCPPPVMNWDSIPFLSVAELTAQLSTQPEIRQFLAQYHSDPLDRSVTVQEWYKFAKSQPQRVRLVEADIPSGILPDRVQGDLRDFKVSGPRKGRVPDDAMYNRHEDLREKVARGNTVMYWHDHQQSTVTYDCLIFALRKFTGGMGDEDENQPDDQKTWLKYFLRPVEQTARIVCTEKANGEAAHFSARFIKDRFIVAAGSKNVHLVCRTYADIAKYSDSRYMVAKTVAESTLDLIRSLSPEHASILLSFMHHTQVTGVFEVLQPHYQHVVDLSHLKSSQMNFICFTLPYGIESKKNQESLCALSPDKSLDFARSLGMITIDYETIDADQGETRMDLVRQGYGREGEVFYYVDAKGHVIGLLKKKTAWYILCRAIREKASHAVLDYIKGRGANFDESDRIKKLKSRIQQIQTWLGFDDEYRGIWQELGSQFITWLLARAAKNEVQPDKVRGFFPGLWNRFLLETNNSDRVEWRAV</sequence>
<evidence type="ECO:0000313" key="2">
    <source>
        <dbReference type="EMBL" id="TRY76277.1"/>
    </source>
</evidence>
<dbReference type="OMA" id="LPRGNCI"/>
<dbReference type="OrthoDB" id="6381055at2759"/>
<dbReference type="Pfam" id="PF25536">
    <property type="entry name" value="DUF7920"/>
    <property type="match status" value="1"/>
</dbReference>
<dbReference type="AlphaFoldDB" id="A0A553PF14"/>
<feature type="domain" description="DUF7920" evidence="1">
    <location>
        <begin position="148"/>
        <end position="425"/>
    </location>
</feature>
<evidence type="ECO:0000313" key="3">
    <source>
        <dbReference type="Proteomes" id="UP000318571"/>
    </source>
</evidence>